<evidence type="ECO:0000256" key="4">
    <source>
        <dbReference type="ARBA" id="ARBA00019665"/>
    </source>
</evidence>
<dbReference type="PANTHER" id="PTHR45453">
    <property type="entry name" value="PHOSPHATE REGULON SENSOR PROTEIN PHOR"/>
    <property type="match status" value="1"/>
</dbReference>
<dbReference type="SMART" id="SM00091">
    <property type="entry name" value="PAS"/>
    <property type="match status" value="1"/>
</dbReference>
<dbReference type="InterPro" id="IPR021766">
    <property type="entry name" value="PhoR_N"/>
</dbReference>
<dbReference type="Gene3D" id="3.30.450.20">
    <property type="entry name" value="PAS domain"/>
    <property type="match status" value="1"/>
</dbReference>
<dbReference type="CDD" id="cd00082">
    <property type="entry name" value="HisKA"/>
    <property type="match status" value="1"/>
</dbReference>
<dbReference type="CDD" id="cd00130">
    <property type="entry name" value="PAS"/>
    <property type="match status" value="1"/>
</dbReference>
<feature type="transmembrane region" description="Helical" evidence="18">
    <location>
        <begin position="12"/>
        <end position="28"/>
    </location>
</feature>
<dbReference type="Pfam" id="PF00512">
    <property type="entry name" value="HisKA"/>
    <property type="match status" value="1"/>
</dbReference>
<keyword evidence="12" id="KW-0418">Kinase</keyword>
<evidence type="ECO:0000256" key="18">
    <source>
        <dbReference type="SAM" id="Phobius"/>
    </source>
</evidence>
<feature type="domain" description="Histidine kinase" evidence="19">
    <location>
        <begin position="214"/>
        <end position="431"/>
    </location>
</feature>
<dbReference type="GO" id="GO:0005524">
    <property type="term" value="F:ATP binding"/>
    <property type="evidence" value="ECO:0007669"/>
    <property type="project" value="UniProtKB-KW"/>
</dbReference>
<evidence type="ECO:0000256" key="2">
    <source>
        <dbReference type="ARBA" id="ARBA00004236"/>
    </source>
</evidence>
<dbReference type="InterPro" id="IPR036097">
    <property type="entry name" value="HisK_dim/P_sf"/>
</dbReference>
<evidence type="ECO:0000256" key="1">
    <source>
        <dbReference type="ARBA" id="ARBA00000085"/>
    </source>
</evidence>
<dbReference type="SUPFAM" id="SSF55874">
    <property type="entry name" value="ATPase domain of HSP90 chaperone/DNA topoisomerase II/histidine kinase"/>
    <property type="match status" value="1"/>
</dbReference>
<dbReference type="SUPFAM" id="SSF47384">
    <property type="entry name" value="Homodimeric domain of signal transducing histidine kinase"/>
    <property type="match status" value="1"/>
</dbReference>
<evidence type="ECO:0000256" key="8">
    <source>
        <dbReference type="ARBA" id="ARBA00022592"/>
    </source>
</evidence>
<evidence type="ECO:0000256" key="11">
    <source>
        <dbReference type="ARBA" id="ARBA00022741"/>
    </source>
</evidence>
<dbReference type="FunFam" id="3.30.450.20:FF:000076">
    <property type="entry name" value="Phosphate regulon sensor histidine kinase PhoR"/>
    <property type="match status" value="1"/>
</dbReference>
<dbReference type="GO" id="GO:0005886">
    <property type="term" value="C:plasma membrane"/>
    <property type="evidence" value="ECO:0007669"/>
    <property type="project" value="UniProtKB-SubCell"/>
</dbReference>
<evidence type="ECO:0000256" key="13">
    <source>
        <dbReference type="ARBA" id="ARBA00022840"/>
    </source>
</evidence>
<keyword evidence="10 18" id="KW-0812">Transmembrane</keyword>
<dbReference type="InterPro" id="IPR014310">
    <property type="entry name" value="Sig_transdc_His_kinase_PhoR"/>
</dbReference>
<dbReference type="SMART" id="SM00388">
    <property type="entry name" value="HisKA"/>
    <property type="match status" value="1"/>
</dbReference>
<dbReference type="FunFam" id="3.30.565.10:FF:000032">
    <property type="entry name" value="Phosphate regulon sensor histidine kinase PhoR"/>
    <property type="match status" value="1"/>
</dbReference>
<accession>Q8KRZ0</accession>
<dbReference type="Gene3D" id="1.10.287.130">
    <property type="match status" value="1"/>
</dbReference>
<keyword evidence="13" id="KW-0067">ATP-binding</keyword>
<comment type="function">
    <text evidence="17">Member of the two-component regulatory system PhoR/PhoB involved in the phosphate regulon genes expression. PhoR may function as a membrane-associated protein kinase that phosphorylates PhoB in response to environmental signals.</text>
</comment>
<evidence type="ECO:0000256" key="6">
    <source>
        <dbReference type="ARBA" id="ARBA00022475"/>
    </source>
</evidence>
<evidence type="ECO:0000256" key="16">
    <source>
        <dbReference type="ARBA" id="ARBA00023136"/>
    </source>
</evidence>
<dbReference type="GO" id="GO:0004721">
    <property type="term" value="F:phosphoprotein phosphatase activity"/>
    <property type="evidence" value="ECO:0007669"/>
    <property type="project" value="InterPro"/>
</dbReference>
<dbReference type="GO" id="GO:0000155">
    <property type="term" value="F:phosphorelay sensor kinase activity"/>
    <property type="evidence" value="ECO:0007669"/>
    <property type="project" value="InterPro"/>
</dbReference>
<evidence type="ECO:0000256" key="12">
    <source>
        <dbReference type="ARBA" id="ARBA00022777"/>
    </source>
</evidence>
<organism evidence="21">
    <name type="scientific">Pseudomonas syringae</name>
    <dbReference type="NCBI Taxonomy" id="317"/>
    <lineage>
        <taxon>Bacteria</taxon>
        <taxon>Pseudomonadati</taxon>
        <taxon>Pseudomonadota</taxon>
        <taxon>Gammaproteobacteria</taxon>
        <taxon>Pseudomonadales</taxon>
        <taxon>Pseudomonadaceae</taxon>
        <taxon>Pseudomonas</taxon>
    </lineage>
</organism>
<dbReference type="InterPro" id="IPR013767">
    <property type="entry name" value="PAS_fold"/>
</dbReference>
<feature type="domain" description="PAS" evidence="20">
    <location>
        <begin position="91"/>
        <end position="152"/>
    </location>
</feature>
<dbReference type="PROSITE" id="PS50112">
    <property type="entry name" value="PAS"/>
    <property type="match status" value="1"/>
</dbReference>
<comment type="subcellular location">
    <subcellularLocation>
        <location evidence="2">Cell membrane</location>
    </subcellularLocation>
</comment>
<dbReference type="InterPro" id="IPR005467">
    <property type="entry name" value="His_kinase_dom"/>
</dbReference>
<evidence type="ECO:0000259" key="20">
    <source>
        <dbReference type="PROSITE" id="PS50112"/>
    </source>
</evidence>
<dbReference type="InterPro" id="IPR003661">
    <property type="entry name" value="HisK_dim/P_dom"/>
</dbReference>
<proteinExistence type="predicted"/>
<dbReference type="InterPro" id="IPR000014">
    <property type="entry name" value="PAS"/>
</dbReference>
<evidence type="ECO:0000256" key="7">
    <source>
        <dbReference type="ARBA" id="ARBA00022553"/>
    </source>
</evidence>
<evidence type="ECO:0000259" key="19">
    <source>
        <dbReference type="PROSITE" id="PS50109"/>
    </source>
</evidence>
<evidence type="ECO:0000256" key="14">
    <source>
        <dbReference type="ARBA" id="ARBA00022989"/>
    </source>
</evidence>
<dbReference type="SMART" id="SM00387">
    <property type="entry name" value="HATPase_c"/>
    <property type="match status" value="1"/>
</dbReference>
<dbReference type="AlphaFoldDB" id="Q8KRZ0"/>
<dbReference type="InterPro" id="IPR035965">
    <property type="entry name" value="PAS-like_dom_sf"/>
</dbReference>
<name>Q8KRZ0_PSESX</name>
<keyword evidence="5" id="KW-0813">Transport</keyword>
<gene>
    <name evidence="21" type="primary">phoR</name>
</gene>
<dbReference type="FunFam" id="1.10.287.130:FF:000001">
    <property type="entry name" value="Two-component sensor histidine kinase"/>
    <property type="match status" value="1"/>
</dbReference>
<evidence type="ECO:0000256" key="5">
    <source>
        <dbReference type="ARBA" id="ARBA00022448"/>
    </source>
</evidence>
<dbReference type="Pfam" id="PF00989">
    <property type="entry name" value="PAS"/>
    <property type="match status" value="1"/>
</dbReference>
<evidence type="ECO:0000313" key="21">
    <source>
        <dbReference type="EMBL" id="AAM75362.1"/>
    </source>
</evidence>
<dbReference type="InterPro" id="IPR036890">
    <property type="entry name" value="HATPase_C_sf"/>
</dbReference>
<keyword evidence="8" id="KW-0592">Phosphate transport</keyword>
<keyword evidence="6" id="KW-1003">Cell membrane</keyword>
<keyword evidence="7" id="KW-0597">Phosphoprotein</keyword>
<dbReference type="Gene3D" id="3.30.565.10">
    <property type="entry name" value="Histidine kinase-like ATPase, C-terminal domain"/>
    <property type="match status" value="1"/>
</dbReference>
<dbReference type="PRINTS" id="PR00344">
    <property type="entry name" value="BCTRLSENSOR"/>
</dbReference>
<dbReference type="InterPro" id="IPR050351">
    <property type="entry name" value="BphY/WalK/GraS-like"/>
</dbReference>
<evidence type="ECO:0000256" key="10">
    <source>
        <dbReference type="ARBA" id="ARBA00022692"/>
    </source>
</evidence>
<reference evidence="21" key="1">
    <citation type="submission" date="2002-06" db="EMBL/GenBank/DDBJ databases">
        <title>Characterization of phoBR operon from an Antarctic psychrotrophic bacterium Pseudomonas syringae.</title>
        <authorList>
            <person name="Janiyani K.L."/>
            <person name="Rajesh C.V.S.S."/>
            <person name="Basu M.K."/>
            <person name="Ray M.K."/>
        </authorList>
    </citation>
    <scope>NUCLEOTIDE SEQUENCE</scope>
    <source>
        <strain evidence="21">Lz4W</strain>
    </source>
</reference>
<dbReference type="InterPro" id="IPR003594">
    <property type="entry name" value="HATPase_dom"/>
</dbReference>
<dbReference type="PANTHER" id="PTHR45453:SF1">
    <property type="entry name" value="PHOSPHATE REGULON SENSOR PROTEIN PHOR"/>
    <property type="match status" value="1"/>
</dbReference>
<keyword evidence="9" id="KW-0808">Transferase</keyword>
<dbReference type="InterPro" id="IPR004358">
    <property type="entry name" value="Sig_transdc_His_kin-like_C"/>
</dbReference>
<keyword evidence="14 18" id="KW-1133">Transmembrane helix</keyword>
<dbReference type="Pfam" id="PF02518">
    <property type="entry name" value="HATPase_c"/>
    <property type="match status" value="1"/>
</dbReference>
<dbReference type="GO" id="GO:0016036">
    <property type="term" value="P:cellular response to phosphate starvation"/>
    <property type="evidence" value="ECO:0007669"/>
    <property type="project" value="TreeGrafter"/>
</dbReference>
<dbReference type="GO" id="GO:0006817">
    <property type="term" value="P:phosphate ion transport"/>
    <property type="evidence" value="ECO:0007669"/>
    <property type="project" value="UniProtKB-KW"/>
</dbReference>
<sequence length="442" mass="49733">MILNQNWHGTLIRHLLLLVAGCLLVGLISGYYGWSMAIGLAFYLGWTLKQLLRLHKWLRQHKPDEAPPDGYGLWGDVFDSIYHLQRRDQRARGRLQAVIDRVQESTAALKDAVIMLDSDGNLEWWNRAAETLLGLKTPQDSGQPVSNLVRHPRFKEYFEQGSYAEPLDIPSPINDHLRIQLYITRYGNNEHLMLVRDVTRLHQLEQMRKDFIANVSHELRTPLTVICGYLETLLDNVDDVNPRWKRPLSQMQQQGERMQNLLNDLLLLAKLEATDYPSDNQPVAIDTLLRSIKGDAQALSGQRNQTISLEIEADVALKGSEAELRSAFSNLIFNAVKYTPDGGSVKIRWWANAAGAHLSVQDSGVGIDNKHLPRLTERFYRVDTSRNASTGGTGLGLAIVKHVLLRHRASLEINSVLGHGSTFTCHFAPAQVTKPGLPPLTD</sequence>
<dbReference type="SUPFAM" id="SSF55785">
    <property type="entry name" value="PYP-like sensor domain (PAS domain)"/>
    <property type="match status" value="1"/>
</dbReference>
<evidence type="ECO:0000256" key="17">
    <source>
        <dbReference type="ARBA" id="ARBA00025207"/>
    </source>
</evidence>
<dbReference type="EMBL" id="AF521648">
    <property type="protein sequence ID" value="AAM75362.1"/>
    <property type="molecule type" value="Genomic_DNA"/>
</dbReference>
<keyword evidence="16 18" id="KW-0472">Membrane</keyword>
<comment type="catalytic activity">
    <reaction evidence="1">
        <text>ATP + protein L-histidine = ADP + protein N-phospho-L-histidine.</text>
        <dbReference type="EC" id="2.7.13.3"/>
    </reaction>
</comment>
<evidence type="ECO:0000256" key="15">
    <source>
        <dbReference type="ARBA" id="ARBA00023012"/>
    </source>
</evidence>
<evidence type="ECO:0000256" key="3">
    <source>
        <dbReference type="ARBA" id="ARBA00012438"/>
    </source>
</evidence>
<dbReference type="PROSITE" id="PS50109">
    <property type="entry name" value="HIS_KIN"/>
    <property type="match status" value="1"/>
</dbReference>
<evidence type="ECO:0000256" key="9">
    <source>
        <dbReference type="ARBA" id="ARBA00022679"/>
    </source>
</evidence>
<keyword evidence="11" id="KW-0547">Nucleotide-binding</keyword>
<dbReference type="EC" id="2.7.13.3" evidence="3"/>
<protein>
    <recommendedName>
        <fullName evidence="4">Phosphate regulon sensor protein PhoR</fullName>
        <ecNumber evidence="3">2.7.13.3</ecNumber>
    </recommendedName>
</protein>
<dbReference type="NCBIfam" id="TIGR02966">
    <property type="entry name" value="phoR_proteo"/>
    <property type="match status" value="1"/>
</dbReference>
<dbReference type="GO" id="GO:0006355">
    <property type="term" value="P:regulation of DNA-templated transcription"/>
    <property type="evidence" value="ECO:0007669"/>
    <property type="project" value="InterPro"/>
</dbReference>
<keyword evidence="15" id="KW-0902">Two-component regulatory system</keyword>
<dbReference type="Pfam" id="PF11808">
    <property type="entry name" value="PhoR"/>
    <property type="match status" value="1"/>
</dbReference>
<dbReference type="NCBIfam" id="NF008235">
    <property type="entry name" value="PRK11006.1"/>
    <property type="match status" value="1"/>
</dbReference>